<evidence type="ECO:0000313" key="2">
    <source>
        <dbReference type="EMBL" id="KAJ4478388.1"/>
    </source>
</evidence>
<feature type="chain" id="PRO_5040780891" evidence="1">
    <location>
        <begin position="30"/>
        <end position="343"/>
    </location>
</feature>
<dbReference type="AlphaFoldDB" id="A0A9W9DN51"/>
<accession>A0A9W9DN51</accession>
<comment type="caution">
    <text evidence="2">The sequence shown here is derived from an EMBL/GenBank/DDBJ whole genome shotgun (WGS) entry which is preliminary data.</text>
</comment>
<sequence>MLFRLYSSASQHSTLILLVVALYVVATVASPIPVEGQLGRRGDNNVFTNDIQLNLGVYNHTSQQWLKWEPHHTDNSGTITVAACVAQKLCVTVDVRTKGEEKVVWPETPLPTPRLRSNLQFRKPLGMFPLRATFQRDEYRKRANNMPKESLTDDLTFLLAQLEPYNLSLLKTSIQEISDARKAAREERESKTYRIGLVNLKTKCWKKWTGMKDISNTLLICLGSYCYMNRHPQIVMMPFPLEGPALNSEDDYFRTLGLTVRDSQARDELLAKAQKKENLEAELGDSIATDMSFISAWVRLDGSRSIIEKWSAVQEDIFAARISHQAGLDNNKSVHDCPFFFGG</sequence>
<gene>
    <name evidence="2" type="ORF">J3R30DRAFT_3481402</name>
</gene>
<feature type="signal peptide" evidence="1">
    <location>
        <begin position="1"/>
        <end position="29"/>
    </location>
</feature>
<proteinExistence type="predicted"/>
<protein>
    <submittedName>
        <fullName evidence="2">Uncharacterized protein</fullName>
    </submittedName>
</protein>
<keyword evidence="1" id="KW-0732">Signal</keyword>
<dbReference type="Proteomes" id="UP001150266">
    <property type="component" value="Unassembled WGS sequence"/>
</dbReference>
<dbReference type="EMBL" id="JAOTPV010000009">
    <property type="protein sequence ID" value="KAJ4478388.1"/>
    <property type="molecule type" value="Genomic_DNA"/>
</dbReference>
<organism evidence="2 3">
    <name type="scientific">Lentinula aciculospora</name>
    <dbReference type="NCBI Taxonomy" id="153920"/>
    <lineage>
        <taxon>Eukaryota</taxon>
        <taxon>Fungi</taxon>
        <taxon>Dikarya</taxon>
        <taxon>Basidiomycota</taxon>
        <taxon>Agaricomycotina</taxon>
        <taxon>Agaricomycetes</taxon>
        <taxon>Agaricomycetidae</taxon>
        <taxon>Agaricales</taxon>
        <taxon>Marasmiineae</taxon>
        <taxon>Omphalotaceae</taxon>
        <taxon>Lentinula</taxon>
    </lineage>
</organism>
<reference evidence="2" key="1">
    <citation type="submission" date="2022-08" db="EMBL/GenBank/DDBJ databases">
        <title>A Global Phylogenomic Analysis of the Shiitake Genus Lentinula.</title>
        <authorList>
            <consortium name="DOE Joint Genome Institute"/>
            <person name="Sierra-Patev S."/>
            <person name="Min B."/>
            <person name="Naranjo-Ortiz M."/>
            <person name="Looney B."/>
            <person name="Konkel Z."/>
            <person name="Slot J.C."/>
            <person name="Sakamoto Y."/>
            <person name="Steenwyk J.L."/>
            <person name="Rokas A."/>
            <person name="Carro J."/>
            <person name="Camarero S."/>
            <person name="Ferreira P."/>
            <person name="Molpeceres G."/>
            <person name="Ruiz-Duenas F.J."/>
            <person name="Serrano A."/>
            <person name="Henrissat B."/>
            <person name="Drula E."/>
            <person name="Hughes K.W."/>
            <person name="Mata J.L."/>
            <person name="Ishikawa N.K."/>
            <person name="Vargas-Isla R."/>
            <person name="Ushijima S."/>
            <person name="Smith C.A."/>
            <person name="Ahrendt S."/>
            <person name="Andreopoulos W."/>
            <person name="He G."/>
            <person name="Labutti K."/>
            <person name="Lipzen A."/>
            <person name="Ng V."/>
            <person name="Riley R."/>
            <person name="Sandor L."/>
            <person name="Barry K."/>
            <person name="Martinez A.T."/>
            <person name="Xiao Y."/>
            <person name="Gibbons J.G."/>
            <person name="Terashima K."/>
            <person name="Grigoriev I.V."/>
            <person name="Hibbett D.S."/>
        </authorList>
    </citation>
    <scope>NUCLEOTIDE SEQUENCE</scope>
    <source>
        <strain evidence="2">JLM2183</strain>
    </source>
</reference>
<name>A0A9W9DN51_9AGAR</name>
<keyword evidence="3" id="KW-1185">Reference proteome</keyword>
<evidence type="ECO:0000313" key="3">
    <source>
        <dbReference type="Proteomes" id="UP001150266"/>
    </source>
</evidence>
<evidence type="ECO:0000256" key="1">
    <source>
        <dbReference type="SAM" id="SignalP"/>
    </source>
</evidence>